<comment type="caution">
    <text evidence="3">The sequence shown here is derived from an EMBL/GenBank/DDBJ whole genome shotgun (WGS) entry which is preliminary data.</text>
</comment>
<name>A0A3A4A933_9ACTN</name>
<dbReference type="Pfam" id="PF04203">
    <property type="entry name" value="Sortase"/>
    <property type="match status" value="1"/>
</dbReference>
<dbReference type="SUPFAM" id="SSF63817">
    <property type="entry name" value="Sortase"/>
    <property type="match status" value="1"/>
</dbReference>
<sequence length="230" mass="23701">MLACAFLATGGTLGALVYAPEKAGGSVSVYAGTGDAAGSGRGGFSVSRGDAQPGTPPGARPMARSKPVSVKIAKIGVGAPVDPVGINANGIIEAPPIENPNLIGWYKHGPTPGEKGPAIILGHVDTYTGPAVFAELATLKKGDRIEVSRADGSVAVFAVERVEHVSKKRFPTASVYGNLDHAGLRLITCGGTFDREARSYTENAIVYARLVASRPGRDASALTMSFLKDR</sequence>
<keyword evidence="4" id="KW-1185">Reference proteome</keyword>
<dbReference type="CDD" id="cd05829">
    <property type="entry name" value="Sortase_F"/>
    <property type="match status" value="1"/>
</dbReference>
<dbReference type="OrthoDB" id="525039at2"/>
<evidence type="ECO:0000256" key="1">
    <source>
        <dbReference type="ARBA" id="ARBA00022801"/>
    </source>
</evidence>
<feature type="region of interest" description="Disordered" evidence="2">
    <location>
        <begin position="41"/>
        <end position="65"/>
    </location>
</feature>
<dbReference type="InterPro" id="IPR005754">
    <property type="entry name" value="Sortase"/>
</dbReference>
<protein>
    <submittedName>
        <fullName evidence="3">Class F sortase</fullName>
    </submittedName>
</protein>
<dbReference type="NCBIfam" id="NF033748">
    <property type="entry name" value="class_F_sortase"/>
    <property type="match status" value="1"/>
</dbReference>
<gene>
    <name evidence="3" type="ORF">D5H75_35235</name>
</gene>
<keyword evidence="1" id="KW-0378">Hydrolase</keyword>
<dbReference type="Proteomes" id="UP000265768">
    <property type="component" value="Unassembled WGS sequence"/>
</dbReference>
<evidence type="ECO:0000313" key="4">
    <source>
        <dbReference type="Proteomes" id="UP000265768"/>
    </source>
</evidence>
<dbReference type="AlphaFoldDB" id="A0A3A4A933"/>
<proteinExistence type="predicted"/>
<dbReference type="InterPro" id="IPR042001">
    <property type="entry name" value="Sortase_F"/>
</dbReference>
<dbReference type="GO" id="GO:0016787">
    <property type="term" value="F:hydrolase activity"/>
    <property type="evidence" value="ECO:0007669"/>
    <property type="project" value="UniProtKB-KW"/>
</dbReference>
<dbReference type="Gene3D" id="2.40.260.10">
    <property type="entry name" value="Sortase"/>
    <property type="match status" value="1"/>
</dbReference>
<organism evidence="3 4">
    <name type="scientific">Bailinhaonella thermotolerans</name>
    <dbReference type="NCBI Taxonomy" id="1070861"/>
    <lineage>
        <taxon>Bacteria</taxon>
        <taxon>Bacillati</taxon>
        <taxon>Actinomycetota</taxon>
        <taxon>Actinomycetes</taxon>
        <taxon>Streptosporangiales</taxon>
        <taxon>Streptosporangiaceae</taxon>
        <taxon>Bailinhaonella</taxon>
    </lineage>
</organism>
<dbReference type="InterPro" id="IPR023365">
    <property type="entry name" value="Sortase_dom-sf"/>
</dbReference>
<accession>A0A3A4A933</accession>
<evidence type="ECO:0000256" key="2">
    <source>
        <dbReference type="SAM" id="MobiDB-lite"/>
    </source>
</evidence>
<evidence type="ECO:0000313" key="3">
    <source>
        <dbReference type="EMBL" id="RJL22485.1"/>
    </source>
</evidence>
<reference evidence="3 4" key="1">
    <citation type="submission" date="2018-09" db="EMBL/GenBank/DDBJ databases">
        <title>YIM 75507 draft genome.</title>
        <authorList>
            <person name="Tang S."/>
            <person name="Feng Y."/>
        </authorList>
    </citation>
    <scope>NUCLEOTIDE SEQUENCE [LARGE SCALE GENOMIC DNA]</scope>
    <source>
        <strain evidence="3 4">YIM 75507</strain>
    </source>
</reference>
<dbReference type="EMBL" id="QZEY01000022">
    <property type="protein sequence ID" value="RJL22485.1"/>
    <property type="molecule type" value="Genomic_DNA"/>
</dbReference>